<dbReference type="EC" id="2.7.13.3" evidence="2"/>
<keyword evidence="13" id="KW-1185">Reference proteome</keyword>
<feature type="transmembrane region" description="Helical" evidence="10">
    <location>
        <begin position="126"/>
        <end position="144"/>
    </location>
</feature>
<evidence type="ECO:0000256" key="3">
    <source>
        <dbReference type="ARBA" id="ARBA00022553"/>
    </source>
</evidence>
<keyword evidence="3" id="KW-0597">Phosphoprotein</keyword>
<feature type="coiled-coil region" evidence="9">
    <location>
        <begin position="215"/>
        <end position="246"/>
    </location>
</feature>
<dbReference type="RefSeq" id="WP_034627994.1">
    <property type="nucleotide sequence ID" value="NZ_JRJU01000008.1"/>
</dbReference>
<feature type="transmembrane region" description="Helical" evidence="10">
    <location>
        <begin position="79"/>
        <end position="96"/>
    </location>
</feature>
<keyword evidence="6 12" id="KW-0418">Kinase</keyword>
<dbReference type="SUPFAM" id="SSF55874">
    <property type="entry name" value="ATPase domain of HSP90 chaperone/DNA topoisomerase II/histidine kinase"/>
    <property type="match status" value="1"/>
</dbReference>
<evidence type="ECO:0000256" key="10">
    <source>
        <dbReference type="SAM" id="Phobius"/>
    </source>
</evidence>
<name>A0A0B0IGZ7_9BACI</name>
<keyword evidence="8" id="KW-0902">Two-component regulatory system</keyword>
<keyword evidence="4" id="KW-0808">Transferase</keyword>
<dbReference type="GO" id="GO:0046983">
    <property type="term" value="F:protein dimerization activity"/>
    <property type="evidence" value="ECO:0007669"/>
    <property type="project" value="InterPro"/>
</dbReference>
<evidence type="ECO:0000256" key="8">
    <source>
        <dbReference type="ARBA" id="ARBA00023012"/>
    </source>
</evidence>
<evidence type="ECO:0000256" key="4">
    <source>
        <dbReference type="ARBA" id="ARBA00022679"/>
    </source>
</evidence>
<dbReference type="GO" id="GO:0016020">
    <property type="term" value="C:membrane"/>
    <property type="evidence" value="ECO:0007669"/>
    <property type="project" value="InterPro"/>
</dbReference>
<dbReference type="Proteomes" id="UP000030832">
    <property type="component" value="Unassembled WGS sequence"/>
</dbReference>
<dbReference type="PANTHER" id="PTHR24421:SF10">
    <property type="entry name" value="NITRATE_NITRITE SENSOR PROTEIN NARQ"/>
    <property type="match status" value="1"/>
</dbReference>
<dbReference type="STRING" id="333138.LQ50_08720"/>
<proteinExistence type="predicted"/>
<evidence type="ECO:0000256" key="2">
    <source>
        <dbReference type="ARBA" id="ARBA00012438"/>
    </source>
</evidence>
<dbReference type="PANTHER" id="PTHR24421">
    <property type="entry name" value="NITRATE/NITRITE SENSOR PROTEIN NARX-RELATED"/>
    <property type="match status" value="1"/>
</dbReference>
<evidence type="ECO:0000256" key="6">
    <source>
        <dbReference type="ARBA" id="ARBA00022777"/>
    </source>
</evidence>
<sequence>MASFWIWLLLLGVSWFFALTHFTINFSEIPFRMVGCAGFFALFFLSPLFRTRQRLLTIVLCLASIITILSLWPEKESTPNIYILLVLLIIAGKAVYRLQPLQAGVVGVILFSGTLAPYFLHYPSVPPMFLCLYGLIITVGLTLYRRLFISHEETLARNEALLTEYRKMKRRVVSDEKLARQEERSQIAREIHDSVGHKLTALLMQLEVFRMQSSSDEENRKIVELKKIAKESLEETRSAVKTLKQDDVRGLSAIIGLIRKLEAESFIRVQFTVKHGALSAPLLNSQAIAVYRVVQEALTNVMRHSGTREVDILFEAPGGTLFRFEVSNQTIEEGIIREGFGLTAMRERMEHAGGKIEVKQYNGRFIVRGTLSLPNGGGMGQ</sequence>
<dbReference type="InterPro" id="IPR011712">
    <property type="entry name" value="Sig_transdc_His_kin_sub3_dim/P"/>
</dbReference>
<feature type="domain" description="Signal transduction histidine kinase subgroup 3 dimerisation and phosphoacceptor" evidence="11">
    <location>
        <begin position="183"/>
        <end position="246"/>
    </location>
</feature>
<dbReference type="Pfam" id="PF07730">
    <property type="entry name" value="HisKA_3"/>
    <property type="match status" value="1"/>
</dbReference>
<keyword evidence="9" id="KW-0175">Coiled coil</keyword>
<evidence type="ECO:0000256" key="1">
    <source>
        <dbReference type="ARBA" id="ARBA00000085"/>
    </source>
</evidence>
<comment type="caution">
    <text evidence="12">The sequence shown here is derived from an EMBL/GenBank/DDBJ whole genome shotgun (WGS) entry which is preliminary data.</text>
</comment>
<evidence type="ECO:0000259" key="11">
    <source>
        <dbReference type="Pfam" id="PF07730"/>
    </source>
</evidence>
<keyword evidence="7" id="KW-0067">ATP-binding</keyword>
<protein>
    <recommendedName>
        <fullName evidence="2">histidine kinase</fullName>
        <ecNumber evidence="2">2.7.13.3</ecNumber>
    </recommendedName>
</protein>
<evidence type="ECO:0000256" key="7">
    <source>
        <dbReference type="ARBA" id="ARBA00022840"/>
    </source>
</evidence>
<dbReference type="Gene3D" id="3.30.565.10">
    <property type="entry name" value="Histidine kinase-like ATPase, C-terminal domain"/>
    <property type="match status" value="1"/>
</dbReference>
<dbReference type="InterPro" id="IPR050482">
    <property type="entry name" value="Sensor_HK_TwoCompSys"/>
</dbReference>
<dbReference type="OrthoDB" id="199946at2"/>
<organism evidence="12 13">
    <name type="scientific">Halalkalibacter okhensis</name>
    <dbReference type="NCBI Taxonomy" id="333138"/>
    <lineage>
        <taxon>Bacteria</taxon>
        <taxon>Bacillati</taxon>
        <taxon>Bacillota</taxon>
        <taxon>Bacilli</taxon>
        <taxon>Bacillales</taxon>
        <taxon>Bacillaceae</taxon>
        <taxon>Halalkalibacter</taxon>
    </lineage>
</organism>
<dbReference type="AlphaFoldDB" id="A0A0B0IGZ7"/>
<feature type="transmembrane region" description="Helical" evidence="10">
    <location>
        <begin position="103"/>
        <end position="120"/>
    </location>
</feature>
<accession>A0A0B0IGZ7</accession>
<feature type="transmembrane region" description="Helical" evidence="10">
    <location>
        <begin position="30"/>
        <end position="48"/>
    </location>
</feature>
<evidence type="ECO:0000313" key="13">
    <source>
        <dbReference type="Proteomes" id="UP000030832"/>
    </source>
</evidence>
<feature type="transmembrane region" description="Helical" evidence="10">
    <location>
        <begin position="55"/>
        <end position="73"/>
    </location>
</feature>
<evidence type="ECO:0000256" key="5">
    <source>
        <dbReference type="ARBA" id="ARBA00022741"/>
    </source>
</evidence>
<evidence type="ECO:0000313" key="12">
    <source>
        <dbReference type="EMBL" id="KHF40590.1"/>
    </source>
</evidence>
<dbReference type="GO" id="GO:0005524">
    <property type="term" value="F:ATP binding"/>
    <property type="evidence" value="ECO:0007669"/>
    <property type="project" value="UniProtKB-KW"/>
</dbReference>
<dbReference type="CDD" id="cd16917">
    <property type="entry name" value="HATPase_UhpB-NarQ-NarX-like"/>
    <property type="match status" value="1"/>
</dbReference>
<keyword evidence="10" id="KW-0472">Membrane</keyword>
<keyword evidence="10" id="KW-1133">Transmembrane helix</keyword>
<keyword evidence="10" id="KW-0812">Transmembrane</keyword>
<gene>
    <name evidence="12" type="ORF">LQ50_08720</name>
</gene>
<keyword evidence="5" id="KW-0547">Nucleotide-binding</keyword>
<comment type="catalytic activity">
    <reaction evidence="1">
        <text>ATP + protein L-histidine = ADP + protein N-phospho-L-histidine.</text>
        <dbReference type="EC" id="2.7.13.3"/>
    </reaction>
</comment>
<dbReference type="eggNOG" id="COG4585">
    <property type="taxonomic scope" value="Bacteria"/>
</dbReference>
<evidence type="ECO:0000256" key="9">
    <source>
        <dbReference type="SAM" id="Coils"/>
    </source>
</evidence>
<dbReference type="Gene3D" id="1.20.5.1930">
    <property type="match status" value="1"/>
</dbReference>
<dbReference type="EMBL" id="JRJU01000008">
    <property type="protein sequence ID" value="KHF40590.1"/>
    <property type="molecule type" value="Genomic_DNA"/>
</dbReference>
<dbReference type="InterPro" id="IPR036890">
    <property type="entry name" value="HATPase_C_sf"/>
</dbReference>
<dbReference type="GO" id="GO:0000155">
    <property type="term" value="F:phosphorelay sensor kinase activity"/>
    <property type="evidence" value="ECO:0007669"/>
    <property type="project" value="InterPro"/>
</dbReference>
<reference evidence="12 13" key="1">
    <citation type="submission" date="2014-09" db="EMBL/GenBank/DDBJ databases">
        <title>Genome sequencing and annotation of Bacillus Okhensis strain Kh10-101T.</title>
        <authorList>
            <person name="Prakash J.S."/>
        </authorList>
    </citation>
    <scope>NUCLEOTIDE SEQUENCE [LARGE SCALE GENOMIC DNA]</scope>
    <source>
        <strain evidence="13">Kh10-101T</strain>
    </source>
</reference>